<protein>
    <submittedName>
        <fullName evidence="1">Uncharacterized protein</fullName>
    </submittedName>
</protein>
<name>A0A2S9YPC7_9BACT</name>
<evidence type="ECO:0000313" key="2">
    <source>
        <dbReference type="Proteomes" id="UP000238823"/>
    </source>
</evidence>
<sequence length="134" mass="13978">MEISEVDITLYGYTEDGLFGVLTYWVEPDGSQVFVSDFSDGYAWVTYSADGTITTETTLAPGTLEARTAAMASGFTYSTHPLEAGWLGCALGITLTAAALAAANPWGLGAGIAAACACVPLLSKEFEDIECPGF</sequence>
<dbReference type="EMBL" id="PVNL01000063">
    <property type="protein sequence ID" value="PRQ06940.1"/>
    <property type="molecule type" value="Genomic_DNA"/>
</dbReference>
<dbReference type="Proteomes" id="UP000238823">
    <property type="component" value="Unassembled WGS sequence"/>
</dbReference>
<reference evidence="1 2" key="1">
    <citation type="submission" date="2018-03" db="EMBL/GenBank/DDBJ databases">
        <title>Draft Genome Sequences of the Obligatory Marine Myxobacteria Enhygromyxa salina SWB007.</title>
        <authorList>
            <person name="Poehlein A."/>
            <person name="Moghaddam J.A."/>
            <person name="Harms H."/>
            <person name="Alanjari M."/>
            <person name="Koenig G.M."/>
            <person name="Daniel R."/>
            <person name="Schaeberle T.F."/>
        </authorList>
    </citation>
    <scope>NUCLEOTIDE SEQUENCE [LARGE SCALE GENOMIC DNA]</scope>
    <source>
        <strain evidence="1 2">SWB007</strain>
    </source>
</reference>
<dbReference type="AlphaFoldDB" id="A0A2S9YPC7"/>
<accession>A0A2S9YPC7</accession>
<comment type="caution">
    <text evidence="1">The sequence shown here is derived from an EMBL/GenBank/DDBJ whole genome shotgun (WGS) entry which is preliminary data.</text>
</comment>
<gene>
    <name evidence="1" type="ORF">ENSA7_33640</name>
</gene>
<proteinExistence type="predicted"/>
<evidence type="ECO:0000313" key="1">
    <source>
        <dbReference type="EMBL" id="PRQ06940.1"/>
    </source>
</evidence>
<organism evidence="1 2">
    <name type="scientific">Enhygromyxa salina</name>
    <dbReference type="NCBI Taxonomy" id="215803"/>
    <lineage>
        <taxon>Bacteria</taxon>
        <taxon>Pseudomonadati</taxon>
        <taxon>Myxococcota</taxon>
        <taxon>Polyangia</taxon>
        <taxon>Nannocystales</taxon>
        <taxon>Nannocystaceae</taxon>
        <taxon>Enhygromyxa</taxon>
    </lineage>
</organism>